<evidence type="ECO:0000313" key="1">
    <source>
        <dbReference type="EMBL" id="MBB5628616.1"/>
    </source>
</evidence>
<dbReference type="EMBL" id="JACHBR010000001">
    <property type="protein sequence ID" value="MBB5628616.1"/>
    <property type="molecule type" value="Genomic_DNA"/>
</dbReference>
<dbReference type="InterPro" id="IPR053191">
    <property type="entry name" value="DcsG_Biosynth_Enzyme"/>
</dbReference>
<organism evidence="1 2">
    <name type="scientific">Sphaerisporangium krabiense</name>
    <dbReference type="NCBI Taxonomy" id="763782"/>
    <lineage>
        <taxon>Bacteria</taxon>
        <taxon>Bacillati</taxon>
        <taxon>Actinomycetota</taxon>
        <taxon>Actinomycetes</taxon>
        <taxon>Streptosporangiales</taxon>
        <taxon>Streptosporangiaceae</taxon>
        <taxon>Sphaerisporangium</taxon>
    </lineage>
</organism>
<dbReference type="PANTHER" id="PTHR39217">
    <property type="match status" value="1"/>
</dbReference>
<accession>A0A7W8Z744</accession>
<dbReference type="AlphaFoldDB" id="A0A7W8Z744"/>
<dbReference type="PANTHER" id="PTHR39217:SF1">
    <property type="entry name" value="GLUTATHIONE SYNTHETASE"/>
    <property type="match status" value="1"/>
</dbReference>
<evidence type="ECO:0000313" key="2">
    <source>
        <dbReference type="Proteomes" id="UP000588112"/>
    </source>
</evidence>
<proteinExistence type="predicted"/>
<gene>
    <name evidence="1" type="ORF">BJ981_004315</name>
</gene>
<keyword evidence="2" id="KW-1185">Reference proteome</keyword>
<dbReference type="Proteomes" id="UP000588112">
    <property type="component" value="Unassembled WGS sequence"/>
</dbReference>
<name>A0A7W8Z744_9ACTN</name>
<dbReference type="SUPFAM" id="SSF56059">
    <property type="entry name" value="Glutathione synthetase ATP-binding domain-like"/>
    <property type="match status" value="1"/>
</dbReference>
<dbReference type="RefSeq" id="WP_239139033.1">
    <property type="nucleotide sequence ID" value="NZ_BOOS01000004.1"/>
</dbReference>
<sequence>MKIAYVTYDGPDDDRDVMLAHWRESGVDGTAVRWDDPGAAWDAFDAAVVRSTWDYVERRGEFLAWARRASAVTRLLNPASVIERNTDKTYLRDLAAVGVPTVPTSWVGPGYEPRLPSFEEYVVKPAVSAGARDTVRTSVASEAARHAGRIAAKGGTAMVQPYLRMVEEEGELSLLYFGGRFSHAVRRPAMLARDDGRPRANHVGAELRAPAPDQVALAEKVLGEIAEPLLYARVDLVRLPDGTPALIELELTEPYLYLSGAPGAVGRFTDALREILRDDDA</sequence>
<reference evidence="1 2" key="1">
    <citation type="submission" date="2020-08" db="EMBL/GenBank/DDBJ databases">
        <title>Sequencing the genomes of 1000 actinobacteria strains.</title>
        <authorList>
            <person name="Klenk H.-P."/>
        </authorList>
    </citation>
    <scope>NUCLEOTIDE SEQUENCE [LARGE SCALE GENOMIC DNA]</scope>
    <source>
        <strain evidence="1 2">DSM 45790</strain>
    </source>
</reference>
<protein>
    <submittedName>
        <fullName evidence="1">Glutathione synthase/RimK-type ligase-like ATP-grasp enzyme</fullName>
    </submittedName>
</protein>
<comment type="caution">
    <text evidence="1">The sequence shown here is derived from an EMBL/GenBank/DDBJ whole genome shotgun (WGS) entry which is preliminary data.</text>
</comment>
<keyword evidence="1" id="KW-0436">Ligase</keyword>
<dbReference type="GO" id="GO:0016874">
    <property type="term" value="F:ligase activity"/>
    <property type="evidence" value="ECO:0007669"/>
    <property type="project" value="UniProtKB-KW"/>
</dbReference>